<reference evidence="3" key="2">
    <citation type="submission" date="2020-09" db="EMBL/GenBank/DDBJ databases">
        <authorList>
            <person name="Sun Q."/>
            <person name="Zhou Y."/>
        </authorList>
    </citation>
    <scope>NUCLEOTIDE SEQUENCE</scope>
    <source>
        <strain evidence="3">CGMCC 4.7201</strain>
    </source>
</reference>
<feature type="region of interest" description="Disordered" evidence="1">
    <location>
        <begin position="83"/>
        <end position="111"/>
    </location>
</feature>
<evidence type="ECO:0000313" key="3">
    <source>
        <dbReference type="EMBL" id="GGO87667.1"/>
    </source>
</evidence>
<gene>
    <name evidence="3" type="ORF">GCM10012280_26650</name>
</gene>
<organism evidence="3 4">
    <name type="scientific">Wenjunlia tyrosinilytica</name>
    <dbReference type="NCBI Taxonomy" id="1544741"/>
    <lineage>
        <taxon>Bacteria</taxon>
        <taxon>Bacillati</taxon>
        <taxon>Actinomycetota</taxon>
        <taxon>Actinomycetes</taxon>
        <taxon>Kitasatosporales</taxon>
        <taxon>Streptomycetaceae</taxon>
        <taxon>Wenjunlia</taxon>
    </lineage>
</organism>
<protein>
    <recommendedName>
        <fullName evidence="5">Ig-like domain-containing protein</fullName>
    </recommendedName>
</protein>
<comment type="caution">
    <text evidence="3">The sequence shown here is derived from an EMBL/GenBank/DDBJ whole genome shotgun (WGS) entry which is preliminary data.</text>
</comment>
<proteinExistence type="predicted"/>
<feature type="signal peptide" evidence="2">
    <location>
        <begin position="1"/>
        <end position="45"/>
    </location>
</feature>
<keyword evidence="2" id="KW-0732">Signal</keyword>
<name>A0A918DY73_9ACTN</name>
<reference evidence="3" key="1">
    <citation type="journal article" date="2014" name="Int. J. Syst. Evol. Microbiol.">
        <title>Complete genome sequence of Corynebacterium casei LMG S-19264T (=DSM 44701T), isolated from a smear-ripened cheese.</title>
        <authorList>
            <consortium name="US DOE Joint Genome Institute (JGI-PGF)"/>
            <person name="Walter F."/>
            <person name="Albersmeier A."/>
            <person name="Kalinowski J."/>
            <person name="Ruckert C."/>
        </authorList>
    </citation>
    <scope>NUCLEOTIDE SEQUENCE</scope>
    <source>
        <strain evidence="3">CGMCC 4.7201</strain>
    </source>
</reference>
<evidence type="ECO:0000256" key="1">
    <source>
        <dbReference type="SAM" id="MobiDB-lite"/>
    </source>
</evidence>
<dbReference type="EMBL" id="BMMS01000010">
    <property type="protein sequence ID" value="GGO87667.1"/>
    <property type="molecule type" value="Genomic_DNA"/>
</dbReference>
<accession>A0A918DY73</accession>
<dbReference type="Proteomes" id="UP000641932">
    <property type="component" value="Unassembled WGS sequence"/>
</dbReference>
<evidence type="ECO:0008006" key="5">
    <source>
        <dbReference type="Google" id="ProtNLM"/>
    </source>
</evidence>
<dbReference type="RefSeq" id="WP_229698392.1">
    <property type="nucleotide sequence ID" value="NZ_BMMS01000010.1"/>
</dbReference>
<dbReference type="AlphaFoldDB" id="A0A918DY73"/>
<evidence type="ECO:0000313" key="4">
    <source>
        <dbReference type="Proteomes" id="UP000641932"/>
    </source>
</evidence>
<keyword evidence="4" id="KW-1185">Reference proteome</keyword>
<feature type="chain" id="PRO_5038940788" description="Ig-like domain-containing protein" evidence="2">
    <location>
        <begin position="46"/>
        <end position="244"/>
    </location>
</feature>
<sequence>MDRFPTPARPAARPTHRPDTLRAGAAALGAVCLLVAGTLTAQAHAQPAPAADSTTVTPAGDYFTAKLTGTASFKSGSVTAKCTVSSSVPTSPPGTDDQNRIPAAPGNHNDAGPVSSPINAPTFSSCSTGIPGVSATITTSGSWAVSMQNGSPSTGTMTIPTGGVVVKTSGLANCTITAAPTGSAQVDGAWTNGAPSTLAFANASVPISVTGGFGCPTSATSSTFTATYQVTDVTAPGSSVTVTG</sequence>
<evidence type="ECO:0000256" key="2">
    <source>
        <dbReference type="SAM" id="SignalP"/>
    </source>
</evidence>